<dbReference type="EMBL" id="UOEO01000134">
    <property type="protein sequence ID" value="VAW20255.1"/>
    <property type="molecule type" value="Genomic_DNA"/>
</dbReference>
<feature type="domain" description="Rhodanese" evidence="5">
    <location>
        <begin position="18"/>
        <end position="135"/>
    </location>
</feature>
<dbReference type="InterPro" id="IPR036873">
    <property type="entry name" value="Rhodanese-like_dom_sf"/>
</dbReference>
<dbReference type="CDD" id="cd01449">
    <property type="entry name" value="TST_Repeat_2"/>
    <property type="match status" value="1"/>
</dbReference>
<gene>
    <name evidence="6" type="ORF">MNBD_ALPHA12-124</name>
</gene>
<accession>A0A3B0TNK0</accession>
<dbReference type="GO" id="GO:0004792">
    <property type="term" value="F:thiosulfate-cyanide sulfurtransferase activity"/>
    <property type="evidence" value="ECO:0007669"/>
    <property type="project" value="InterPro"/>
</dbReference>
<dbReference type="InterPro" id="IPR045078">
    <property type="entry name" value="TST/MPST-like"/>
</dbReference>
<comment type="subcellular location">
    <subcellularLocation>
        <location evidence="1">Cytoplasm</location>
    </subcellularLocation>
</comment>
<dbReference type="SMART" id="SM00450">
    <property type="entry name" value="RHOD"/>
    <property type="match status" value="2"/>
</dbReference>
<organism evidence="6">
    <name type="scientific">hydrothermal vent metagenome</name>
    <dbReference type="NCBI Taxonomy" id="652676"/>
    <lineage>
        <taxon>unclassified sequences</taxon>
        <taxon>metagenomes</taxon>
        <taxon>ecological metagenomes</taxon>
    </lineage>
</organism>
<evidence type="ECO:0000256" key="2">
    <source>
        <dbReference type="ARBA" id="ARBA00022490"/>
    </source>
</evidence>
<dbReference type="InterPro" id="IPR001763">
    <property type="entry name" value="Rhodanese-like_dom"/>
</dbReference>
<reference evidence="6" key="1">
    <citation type="submission" date="2018-06" db="EMBL/GenBank/DDBJ databases">
        <authorList>
            <person name="Zhirakovskaya E."/>
        </authorList>
    </citation>
    <scope>NUCLEOTIDE SEQUENCE</scope>
</reference>
<evidence type="ECO:0000256" key="3">
    <source>
        <dbReference type="ARBA" id="ARBA00022679"/>
    </source>
</evidence>
<dbReference type="FunFam" id="3.40.250.10:FF:000001">
    <property type="entry name" value="Sulfurtransferase"/>
    <property type="match status" value="1"/>
</dbReference>
<dbReference type="PROSITE" id="PS50206">
    <property type="entry name" value="RHODANESE_3"/>
    <property type="match status" value="2"/>
</dbReference>
<evidence type="ECO:0000313" key="6">
    <source>
        <dbReference type="EMBL" id="VAW20255.1"/>
    </source>
</evidence>
<dbReference type="AlphaFoldDB" id="A0A3B0TNK0"/>
<keyword evidence="2" id="KW-0963">Cytoplasm</keyword>
<dbReference type="InterPro" id="IPR001307">
    <property type="entry name" value="Thiosulphate_STrfase_CS"/>
</dbReference>
<dbReference type="Gene3D" id="3.40.250.10">
    <property type="entry name" value="Rhodanese-like domain"/>
    <property type="match status" value="2"/>
</dbReference>
<keyword evidence="6" id="KW-0670">Pyruvate</keyword>
<dbReference type="CDD" id="cd01448">
    <property type="entry name" value="TST_Repeat_1"/>
    <property type="match status" value="1"/>
</dbReference>
<dbReference type="PROSITE" id="PS00380">
    <property type="entry name" value="RHODANESE_1"/>
    <property type="match status" value="1"/>
</dbReference>
<protein>
    <submittedName>
        <fullName evidence="6">3-mercaptopyruvate sulfurtransferase</fullName>
        <ecNumber evidence="6">2.8.1.2</ecNumber>
    </submittedName>
</protein>
<evidence type="ECO:0000259" key="5">
    <source>
        <dbReference type="PROSITE" id="PS50206"/>
    </source>
</evidence>
<dbReference type="EC" id="2.8.1.2" evidence="6"/>
<proteinExistence type="predicted"/>
<dbReference type="GO" id="GO:0005739">
    <property type="term" value="C:mitochondrion"/>
    <property type="evidence" value="ECO:0007669"/>
    <property type="project" value="TreeGrafter"/>
</dbReference>
<dbReference type="GO" id="GO:0016784">
    <property type="term" value="F:3-mercaptopyruvate sulfurtransferase activity"/>
    <property type="evidence" value="ECO:0007669"/>
    <property type="project" value="UniProtKB-EC"/>
</dbReference>
<dbReference type="PANTHER" id="PTHR11364">
    <property type="entry name" value="THIOSULFATE SULFERTANSFERASE"/>
    <property type="match status" value="1"/>
</dbReference>
<sequence>MTLPSPFVSTQWLSDNLDNKDVSIVDASWYLPSAQRNPEAEFEDIHIPGAIYFDLDKIADTSIDLPHMVASPERFGEMVGKLGISHSDIIVIYDSAGLLSAARVWWNFSMMGAKNCFVLAGGLPRWLEEKRPTESGPANPVRRSFKAERQEEAVVTAGQLLAHINETPDPAIAQIVDVRPAARFAGTAPEPRTGLSSGHMPDSFNLPFGDLIFEGALRSPDEIRALFENAGIDLNKPIVSSCGSGVTAPILNLALHSIGIKAWRVYDGSWAEWGADPDLPVIGDKGKLI</sequence>
<dbReference type="SUPFAM" id="SSF52821">
    <property type="entry name" value="Rhodanese/Cell cycle control phosphatase"/>
    <property type="match status" value="2"/>
</dbReference>
<dbReference type="FunFam" id="3.40.250.10:FF:000015">
    <property type="entry name" value="Sulfurtransferase"/>
    <property type="match status" value="1"/>
</dbReference>
<keyword evidence="3 6" id="KW-0808">Transferase</keyword>
<dbReference type="PANTHER" id="PTHR11364:SF27">
    <property type="entry name" value="SULFURTRANSFERASE"/>
    <property type="match status" value="1"/>
</dbReference>
<evidence type="ECO:0000256" key="4">
    <source>
        <dbReference type="ARBA" id="ARBA00022737"/>
    </source>
</evidence>
<dbReference type="Pfam" id="PF00581">
    <property type="entry name" value="Rhodanese"/>
    <property type="match status" value="2"/>
</dbReference>
<keyword evidence="4" id="KW-0677">Repeat</keyword>
<dbReference type="NCBIfam" id="NF008557">
    <property type="entry name" value="PRK11493.1"/>
    <property type="match status" value="1"/>
</dbReference>
<evidence type="ECO:0000256" key="1">
    <source>
        <dbReference type="ARBA" id="ARBA00004496"/>
    </source>
</evidence>
<feature type="domain" description="Rhodanese" evidence="5">
    <location>
        <begin position="173"/>
        <end position="282"/>
    </location>
</feature>
<name>A0A3B0TNK0_9ZZZZ</name>